<evidence type="ECO:0000313" key="2">
    <source>
        <dbReference type="EMBL" id="TKV90122.1"/>
    </source>
</evidence>
<keyword evidence="3" id="KW-1185">Reference proteome</keyword>
<protein>
    <submittedName>
        <fullName evidence="2">Uncharacterized protein</fullName>
    </submittedName>
</protein>
<dbReference type="AlphaFoldDB" id="A0A4U6SSU6"/>
<reference evidence="2" key="1">
    <citation type="submission" date="2019-03" db="EMBL/GenBank/DDBJ databases">
        <title>WGS assembly of Setaria viridis.</title>
        <authorList>
            <person name="Huang P."/>
            <person name="Jenkins J."/>
            <person name="Grimwood J."/>
            <person name="Barry K."/>
            <person name="Healey A."/>
            <person name="Mamidi S."/>
            <person name="Sreedasyam A."/>
            <person name="Shu S."/>
            <person name="Feldman M."/>
            <person name="Wu J."/>
            <person name="Yu Y."/>
            <person name="Chen C."/>
            <person name="Johnson J."/>
            <person name="Rokhsar D."/>
            <person name="Baxter I."/>
            <person name="Schmutz J."/>
            <person name="Brutnell T."/>
            <person name="Kellogg E."/>
        </authorList>
    </citation>
    <scope>NUCLEOTIDE SEQUENCE [LARGE SCALE GENOMIC DNA]</scope>
</reference>
<sequence>MAQHSIDIELLSLASSTIPPDAPTTPTPLRSELATPPGACVADPPAWMLEVTRPPEACTHTWSLRSERCSCGTRMWQPDDVGGYCARRELEQEAWSGAGGISSSTLHRALSSPPYVSIEATMAILCFEARRMRRWGRAEGDQRERDGGGSEEMWREWKREKEWKDRLTHGPTHWVHVISTVSTPRRHFKSMSACHAGSLSQVVKIWDLYSMISKFRDLSVCLGTWMTHALTGDTRASCYGVLEL</sequence>
<organism evidence="2 3">
    <name type="scientific">Setaria viridis</name>
    <name type="common">Green bristlegrass</name>
    <name type="synonym">Setaria italica subsp. viridis</name>
    <dbReference type="NCBI Taxonomy" id="4556"/>
    <lineage>
        <taxon>Eukaryota</taxon>
        <taxon>Viridiplantae</taxon>
        <taxon>Streptophyta</taxon>
        <taxon>Embryophyta</taxon>
        <taxon>Tracheophyta</taxon>
        <taxon>Spermatophyta</taxon>
        <taxon>Magnoliopsida</taxon>
        <taxon>Liliopsida</taxon>
        <taxon>Poales</taxon>
        <taxon>Poaceae</taxon>
        <taxon>PACMAD clade</taxon>
        <taxon>Panicoideae</taxon>
        <taxon>Panicodae</taxon>
        <taxon>Paniceae</taxon>
        <taxon>Cenchrinae</taxon>
        <taxon>Setaria</taxon>
    </lineage>
</organism>
<name>A0A4U6SSU6_SETVI</name>
<evidence type="ECO:0000313" key="3">
    <source>
        <dbReference type="Proteomes" id="UP000298652"/>
    </source>
</evidence>
<accession>A0A4U6SSU6</accession>
<evidence type="ECO:0000256" key="1">
    <source>
        <dbReference type="SAM" id="MobiDB-lite"/>
    </source>
</evidence>
<proteinExistence type="predicted"/>
<dbReference type="Proteomes" id="UP000298652">
    <property type="component" value="Chromosome 9"/>
</dbReference>
<dbReference type="EMBL" id="CM016560">
    <property type="protein sequence ID" value="TKV90122.1"/>
    <property type="molecule type" value="Genomic_DNA"/>
</dbReference>
<gene>
    <name evidence="2" type="ORF">SEVIR_9G007750v2</name>
</gene>
<feature type="region of interest" description="Disordered" evidence="1">
    <location>
        <begin position="16"/>
        <end position="35"/>
    </location>
</feature>
<dbReference type="Gramene" id="TKV90122">
    <property type="protein sequence ID" value="TKV90122"/>
    <property type="gene ID" value="SEVIR_9G007750v2"/>
</dbReference>